<keyword evidence="5" id="KW-1015">Disulfide bond</keyword>
<dbReference type="InterPro" id="IPR013766">
    <property type="entry name" value="Thioredoxin_domain"/>
</dbReference>
<comment type="caution">
    <text evidence="10">The sequence shown here is derived from an EMBL/GenBank/DDBJ whole genome shotgun (WGS) entry which is preliminary data.</text>
</comment>
<evidence type="ECO:0000313" key="11">
    <source>
        <dbReference type="Proteomes" id="UP001298681"/>
    </source>
</evidence>
<evidence type="ECO:0000256" key="2">
    <source>
        <dbReference type="ARBA" id="ARBA00020570"/>
    </source>
</evidence>
<evidence type="ECO:0000313" key="10">
    <source>
        <dbReference type="EMBL" id="MCG4610917.1"/>
    </source>
</evidence>
<evidence type="ECO:0000256" key="7">
    <source>
        <dbReference type="NCBIfam" id="TIGR01068"/>
    </source>
</evidence>
<dbReference type="EMBL" id="JAKNHQ010000009">
    <property type="protein sequence ID" value="MCG4610917.1"/>
    <property type="molecule type" value="Genomic_DNA"/>
</dbReference>
<dbReference type="Proteomes" id="UP001298681">
    <property type="component" value="Unassembled WGS sequence"/>
</dbReference>
<dbReference type="PIRSF" id="PIRSF000077">
    <property type="entry name" value="Thioredoxin"/>
    <property type="match status" value="1"/>
</dbReference>
<dbReference type="InterPro" id="IPR005746">
    <property type="entry name" value="Thioredoxin"/>
</dbReference>
<keyword evidence="4" id="KW-0249">Electron transport</keyword>
<dbReference type="Pfam" id="PF00085">
    <property type="entry name" value="Thioredoxin"/>
    <property type="match status" value="1"/>
</dbReference>
<gene>
    <name evidence="10" type="primary">trxA</name>
    <name evidence="10" type="ORF">L0P57_08215</name>
</gene>
<dbReference type="InterPro" id="IPR017937">
    <property type="entry name" value="Thioredoxin_CS"/>
</dbReference>
<dbReference type="CDD" id="cd02947">
    <property type="entry name" value="TRX_family"/>
    <property type="match status" value="1"/>
</dbReference>
<reference evidence="10 11" key="1">
    <citation type="submission" date="2022-01" db="EMBL/GenBank/DDBJ databases">
        <title>Collection of gut derived symbiotic bacterial strains cultured from healthy donors.</title>
        <authorList>
            <person name="Lin H."/>
            <person name="Kohout C."/>
            <person name="Waligurski E."/>
            <person name="Pamer E.G."/>
        </authorList>
    </citation>
    <scope>NUCLEOTIDE SEQUENCE [LARGE SCALE GENOMIC DNA]</scope>
    <source>
        <strain evidence="10 11">DFI.7.58</strain>
    </source>
</reference>
<evidence type="ECO:0000256" key="3">
    <source>
        <dbReference type="ARBA" id="ARBA00022448"/>
    </source>
</evidence>
<evidence type="ECO:0000256" key="6">
    <source>
        <dbReference type="ARBA" id="ARBA00023284"/>
    </source>
</evidence>
<name>A0ABS9MJC6_9FIRM</name>
<keyword evidence="6" id="KW-0676">Redox-active center</keyword>
<protein>
    <recommendedName>
        <fullName evidence="2 7">Thioredoxin</fullName>
    </recommendedName>
</protein>
<keyword evidence="3" id="KW-0813">Transport</keyword>
<comment type="similarity">
    <text evidence="1 8">Belongs to the thioredoxin family.</text>
</comment>
<keyword evidence="11" id="KW-1185">Reference proteome</keyword>
<dbReference type="Gene3D" id="3.40.30.10">
    <property type="entry name" value="Glutaredoxin"/>
    <property type="match status" value="1"/>
</dbReference>
<dbReference type="PANTHER" id="PTHR45663:SF11">
    <property type="entry name" value="GEO12009P1"/>
    <property type="match status" value="1"/>
</dbReference>
<evidence type="ECO:0000256" key="1">
    <source>
        <dbReference type="ARBA" id="ARBA00008987"/>
    </source>
</evidence>
<feature type="domain" description="Thioredoxin" evidence="9">
    <location>
        <begin position="1"/>
        <end position="103"/>
    </location>
</feature>
<evidence type="ECO:0000256" key="5">
    <source>
        <dbReference type="ARBA" id="ARBA00023157"/>
    </source>
</evidence>
<dbReference type="NCBIfam" id="TIGR01068">
    <property type="entry name" value="thioredoxin"/>
    <property type="match status" value="1"/>
</dbReference>
<evidence type="ECO:0000256" key="4">
    <source>
        <dbReference type="ARBA" id="ARBA00022982"/>
    </source>
</evidence>
<organism evidence="10 11">
    <name type="scientific">Anaeromassilibacillus senegalensis</name>
    <dbReference type="NCBI Taxonomy" id="1673717"/>
    <lineage>
        <taxon>Bacteria</taxon>
        <taxon>Bacillati</taxon>
        <taxon>Bacillota</taxon>
        <taxon>Clostridia</taxon>
        <taxon>Eubacteriales</taxon>
        <taxon>Acutalibacteraceae</taxon>
        <taxon>Anaeromassilibacillus</taxon>
    </lineage>
</organism>
<dbReference type="PROSITE" id="PS00194">
    <property type="entry name" value="THIOREDOXIN_1"/>
    <property type="match status" value="1"/>
</dbReference>
<dbReference type="PRINTS" id="PR00421">
    <property type="entry name" value="THIOREDOXIN"/>
</dbReference>
<sequence length="103" mass="11277">MAVIELTKDNFNTETAQGKVLIDFWASWCGPCKMLSPIVDEIAEEAPDGLKVCKVNIDDCPELAQQFQVMSIPTLIVMQDGKPVASSVGVRPKQKILQMLAEA</sequence>
<evidence type="ECO:0000256" key="8">
    <source>
        <dbReference type="PIRNR" id="PIRNR000077"/>
    </source>
</evidence>
<dbReference type="PANTHER" id="PTHR45663">
    <property type="entry name" value="GEO12009P1"/>
    <property type="match status" value="1"/>
</dbReference>
<dbReference type="RefSeq" id="WP_087232084.1">
    <property type="nucleotide sequence ID" value="NZ_JAKNHQ010000009.1"/>
</dbReference>
<evidence type="ECO:0000259" key="9">
    <source>
        <dbReference type="PROSITE" id="PS51352"/>
    </source>
</evidence>
<dbReference type="InterPro" id="IPR036249">
    <property type="entry name" value="Thioredoxin-like_sf"/>
</dbReference>
<accession>A0ABS9MJC6</accession>
<proteinExistence type="inferred from homology"/>
<dbReference type="SUPFAM" id="SSF52833">
    <property type="entry name" value="Thioredoxin-like"/>
    <property type="match status" value="1"/>
</dbReference>
<dbReference type="PROSITE" id="PS51352">
    <property type="entry name" value="THIOREDOXIN_2"/>
    <property type="match status" value="1"/>
</dbReference>